<accession>A0ABM6AD37</accession>
<name>A0ABM6AD37_9BACL</name>
<gene>
    <name evidence="1" type="ORF">GS3922_11565</name>
</gene>
<reference evidence="1 2" key="1">
    <citation type="submission" date="2016-02" db="EMBL/GenBank/DDBJ databases">
        <title>Complete genome sequence of Geobacillus subterraneus KCTC 3922T.</title>
        <authorList>
            <person name="Lee D.-W."/>
            <person name="Lee Y.-J."/>
            <person name="Lee S.-J."/>
            <person name="Park G.-S."/>
            <person name="Lee S.-J."/>
            <person name="Shin J.-H."/>
        </authorList>
    </citation>
    <scope>NUCLEOTIDE SEQUENCE [LARGE SCALE GENOMIC DNA]</scope>
    <source>
        <strain evidence="1 2">KCTC 3922</strain>
    </source>
</reference>
<organism evidence="1 2">
    <name type="scientific">Geobacillus subterraneus</name>
    <dbReference type="NCBI Taxonomy" id="129338"/>
    <lineage>
        <taxon>Bacteria</taxon>
        <taxon>Bacillati</taxon>
        <taxon>Bacillota</taxon>
        <taxon>Bacilli</taxon>
        <taxon>Bacillales</taxon>
        <taxon>Anoxybacillaceae</taxon>
        <taxon>Geobacillus</taxon>
    </lineage>
</organism>
<dbReference type="Proteomes" id="UP000076226">
    <property type="component" value="Chromosome"/>
</dbReference>
<evidence type="ECO:0000313" key="2">
    <source>
        <dbReference type="Proteomes" id="UP000076226"/>
    </source>
</evidence>
<keyword evidence="2" id="KW-1185">Reference proteome</keyword>
<dbReference type="EMBL" id="CP014342">
    <property type="protein sequence ID" value="AMX84249.1"/>
    <property type="molecule type" value="Genomic_DNA"/>
</dbReference>
<sequence>MAKMMIEKKPVLFGGATIENAFDKVAVVDVLTPKEIIEKEPELQKKAKQLLPRLFFDQIDVLVMNMEVVAGPYEWVFDKHGQLF</sequence>
<proteinExistence type="predicted"/>
<protein>
    <submittedName>
        <fullName evidence="1">Uncharacterized protein</fullName>
    </submittedName>
</protein>
<evidence type="ECO:0000313" key="1">
    <source>
        <dbReference type="EMBL" id="AMX84249.1"/>
    </source>
</evidence>
<dbReference type="RefSeq" id="WP_063166493.1">
    <property type="nucleotide sequence ID" value="NZ_CP014342.1"/>
</dbReference>